<dbReference type="AlphaFoldDB" id="A0A6J5U8Q4"/>
<gene>
    <name evidence="1" type="ORF">CURHAP_LOCUS19316</name>
</gene>
<accession>A0A6J5U8Q4</accession>
<protein>
    <submittedName>
        <fullName evidence="1">Uncharacterized protein</fullName>
    </submittedName>
</protein>
<dbReference type="EMBL" id="CAEKDK010000003">
    <property type="protein sequence ID" value="CAB4272599.1"/>
    <property type="molecule type" value="Genomic_DNA"/>
</dbReference>
<dbReference type="Proteomes" id="UP000507222">
    <property type="component" value="Unassembled WGS sequence"/>
</dbReference>
<name>A0A6J5U8Q4_PRUAR</name>
<evidence type="ECO:0000313" key="1">
    <source>
        <dbReference type="EMBL" id="CAB4272599.1"/>
    </source>
</evidence>
<reference evidence="1 2" key="1">
    <citation type="submission" date="2020-05" db="EMBL/GenBank/DDBJ databases">
        <authorList>
            <person name="Campoy J."/>
            <person name="Schneeberger K."/>
            <person name="Spophaly S."/>
        </authorList>
    </citation>
    <scope>NUCLEOTIDE SEQUENCE [LARGE SCALE GENOMIC DNA]</scope>
    <source>
        <strain evidence="1">PruArmRojPasFocal</strain>
    </source>
</reference>
<organism evidence="1 2">
    <name type="scientific">Prunus armeniaca</name>
    <name type="common">Apricot</name>
    <name type="synonym">Armeniaca vulgaris</name>
    <dbReference type="NCBI Taxonomy" id="36596"/>
    <lineage>
        <taxon>Eukaryota</taxon>
        <taxon>Viridiplantae</taxon>
        <taxon>Streptophyta</taxon>
        <taxon>Embryophyta</taxon>
        <taxon>Tracheophyta</taxon>
        <taxon>Spermatophyta</taxon>
        <taxon>Magnoliopsida</taxon>
        <taxon>eudicotyledons</taxon>
        <taxon>Gunneridae</taxon>
        <taxon>Pentapetalae</taxon>
        <taxon>rosids</taxon>
        <taxon>fabids</taxon>
        <taxon>Rosales</taxon>
        <taxon>Rosaceae</taxon>
        <taxon>Amygdaloideae</taxon>
        <taxon>Amygdaleae</taxon>
        <taxon>Prunus</taxon>
    </lineage>
</organism>
<evidence type="ECO:0000313" key="2">
    <source>
        <dbReference type="Proteomes" id="UP000507222"/>
    </source>
</evidence>
<proteinExistence type="predicted"/>
<sequence length="79" mass="8752">MKSIWKILSCEIPEAGERFNQALSPEVVVKFYSELPEILARAIIAREKRAAKAKRSTTAAARASQAALVTPGMLLKFMF</sequence>